<name>A0A3G9JIK5_9BACL</name>
<organism evidence="6 7">
    <name type="scientific">Paenibacillus baekrokdamisoli</name>
    <dbReference type="NCBI Taxonomy" id="1712516"/>
    <lineage>
        <taxon>Bacteria</taxon>
        <taxon>Bacillati</taxon>
        <taxon>Bacillota</taxon>
        <taxon>Bacilli</taxon>
        <taxon>Bacillales</taxon>
        <taxon>Paenibacillaceae</taxon>
        <taxon>Paenibacillus</taxon>
    </lineage>
</organism>
<evidence type="ECO:0000256" key="2">
    <source>
        <dbReference type="ARBA" id="ARBA00011255"/>
    </source>
</evidence>
<dbReference type="OrthoDB" id="9776025at2"/>
<dbReference type="AlphaFoldDB" id="A0A3G9JIK5"/>
<dbReference type="Pfam" id="PF07195">
    <property type="entry name" value="FliD_C"/>
    <property type="match status" value="1"/>
</dbReference>
<dbReference type="PANTHER" id="PTHR30288">
    <property type="entry name" value="FLAGELLAR CAP/ASSEMBLY PROTEIN FLID"/>
    <property type="match status" value="1"/>
</dbReference>
<dbReference type="Proteomes" id="UP000275368">
    <property type="component" value="Chromosome"/>
</dbReference>
<evidence type="ECO:0000313" key="7">
    <source>
        <dbReference type="Proteomes" id="UP000275368"/>
    </source>
</evidence>
<keyword evidence="4 5" id="KW-0975">Bacterial flagellum</keyword>
<dbReference type="GO" id="GO:0009424">
    <property type="term" value="C:bacterial-type flagellum hook"/>
    <property type="evidence" value="ECO:0007669"/>
    <property type="project" value="UniProtKB-UniRule"/>
</dbReference>
<dbReference type="InterPro" id="IPR003481">
    <property type="entry name" value="FliD_N"/>
</dbReference>
<dbReference type="EMBL" id="AP019308">
    <property type="protein sequence ID" value="BBH23918.1"/>
    <property type="molecule type" value="Genomic_DNA"/>
</dbReference>
<dbReference type="InterPro" id="IPR010809">
    <property type="entry name" value="FliD_C"/>
</dbReference>
<protein>
    <recommendedName>
        <fullName evidence="5">Flagellar hook-associated protein 2</fullName>
        <shortName evidence="5">HAP2</shortName>
    </recommendedName>
    <alternativeName>
        <fullName evidence="5">Flagellar cap protein</fullName>
    </alternativeName>
</protein>
<keyword evidence="7" id="KW-1185">Reference proteome</keyword>
<comment type="similarity">
    <text evidence="1 5">Belongs to the FliD family.</text>
</comment>
<dbReference type="PANTHER" id="PTHR30288:SF0">
    <property type="entry name" value="FLAGELLAR HOOK-ASSOCIATED PROTEIN 2"/>
    <property type="match status" value="1"/>
</dbReference>
<evidence type="ECO:0000256" key="4">
    <source>
        <dbReference type="ARBA" id="ARBA00023143"/>
    </source>
</evidence>
<evidence type="ECO:0000256" key="1">
    <source>
        <dbReference type="ARBA" id="ARBA00009764"/>
    </source>
</evidence>
<evidence type="ECO:0000256" key="5">
    <source>
        <dbReference type="RuleBase" id="RU362066"/>
    </source>
</evidence>
<proteinExistence type="inferred from homology"/>
<reference evidence="6 7" key="1">
    <citation type="submission" date="2018-11" db="EMBL/GenBank/DDBJ databases">
        <title>Complete genome sequence of Paenibacillus baekrokdamisoli strain KCTC 33723.</title>
        <authorList>
            <person name="Kang S.W."/>
            <person name="Lee K.C."/>
            <person name="Kim K.K."/>
            <person name="Kim J.S."/>
            <person name="Kim D.S."/>
            <person name="Ko S.H."/>
            <person name="Yang S.H."/>
            <person name="Lee J.S."/>
        </authorList>
    </citation>
    <scope>NUCLEOTIDE SEQUENCE [LARGE SCALE GENOMIC DNA]</scope>
    <source>
        <strain evidence="6 7">KCTC 33723</strain>
    </source>
</reference>
<accession>A0A3G9JIK5</accession>
<dbReference type="RefSeq" id="WP_125663764.1">
    <property type="nucleotide sequence ID" value="NZ_AP019308.1"/>
</dbReference>
<sequence>MVMRIAGLGSGMDIDSMVTKIMTAERAPLDKLNQTDQKLTWKAQAYRDINVKMSAFRDSLSSLRFGSNWAKTTSTSSDSSKVGVSSTGAATTGTHKIIVTKLAAGASAVSVSAVTQSTSLQGTVDLSAGRAIAAASNNNKFNLSLNGTTKTIAIADGNYASGNGLESAIQSAVDQAFGANQVKVDLSGGTLKLSPLGDTNFLPQLSVSAVNGNTGLTDLGLTAGQSYKLDNTAILSSQASKLGGVNLTGTSFDINGQTFTIGANDTLNSVMARVNNSAAGVNMYYDSITDKISVTSKSTGDTAQINFGSGAFLNTFKLDTAVVKNGNNAIASIDGINGTYASNTITSNGVTYTLNSQTDASGVSINVNQDTDSIYNAISDFVTKYNDLMTSLNTKLNEPIYRSFQPLTDDQKKAMSDTDIKNWEDKAKSGTLYRDSNLQQLRDNMRQIAYSSIGTLPSNTNALFQVGITGQSYTLGDSTNAGKLQIDSSKLKAAIASDPQGVINLFTNQSLTNKTSEQGVFQQLYTSSSTTITNIIKTAGSGSDAYDKISNTLGHQISDINIKILTLQNKLSTKEDNYYKMFSKMDNAISNSNAQVGWLQGMMPK</sequence>
<keyword evidence="5" id="KW-0964">Secreted</keyword>
<dbReference type="GO" id="GO:0071973">
    <property type="term" value="P:bacterial-type flagellum-dependent cell motility"/>
    <property type="evidence" value="ECO:0007669"/>
    <property type="project" value="TreeGrafter"/>
</dbReference>
<comment type="subcellular location">
    <subcellularLocation>
        <location evidence="5">Secreted</location>
    </subcellularLocation>
    <subcellularLocation>
        <location evidence="5">Bacterial flagellum</location>
    </subcellularLocation>
</comment>
<comment type="subunit">
    <text evidence="2 5">Homopentamer.</text>
</comment>
<dbReference type="Pfam" id="PF02465">
    <property type="entry name" value="FliD_N"/>
    <property type="match status" value="1"/>
</dbReference>
<keyword evidence="3" id="KW-0175">Coiled coil</keyword>
<gene>
    <name evidence="6" type="ORF">Back11_52630</name>
</gene>
<dbReference type="InterPro" id="IPR040026">
    <property type="entry name" value="FliD"/>
</dbReference>
<dbReference type="KEGG" id="pbk:Back11_52630"/>
<evidence type="ECO:0000313" key="6">
    <source>
        <dbReference type="EMBL" id="BBH23918.1"/>
    </source>
</evidence>
<dbReference type="GO" id="GO:0007155">
    <property type="term" value="P:cell adhesion"/>
    <property type="evidence" value="ECO:0007669"/>
    <property type="project" value="InterPro"/>
</dbReference>
<comment type="function">
    <text evidence="5">Required for morphogenesis and for the elongation of the flagellar filament by facilitating polymerization of the flagellin monomers at the tip of growing filament. Forms a capping structure, which prevents flagellin subunits (transported through the central channel of the flagellum) from leaking out without polymerization at the distal end.</text>
</comment>
<dbReference type="GO" id="GO:0009421">
    <property type="term" value="C:bacterial-type flagellum filament cap"/>
    <property type="evidence" value="ECO:0007669"/>
    <property type="project" value="InterPro"/>
</dbReference>
<dbReference type="GO" id="GO:0005576">
    <property type="term" value="C:extracellular region"/>
    <property type="evidence" value="ECO:0007669"/>
    <property type="project" value="UniProtKB-SubCell"/>
</dbReference>
<evidence type="ECO:0000256" key="3">
    <source>
        <dbReference type="ARBA" id="ARBA00023054"/>
    </source>
</evidence>